<keyword evidence="8 14" id="KW-0963">Cytoplasm</keyword>
<dbReference type="PROSITE" id="PS51257">
    <property type="entry name" value="PROKAR_LIPOPROTEIN"/>
    <property type="match status" value="1"/>
</dbReference>
<dbReference type="Gene3D" id="3.30.420.10">
    <property type="entry name" value="Ribonuclease H-like superfamily/Ribonuclease H"/>
    <property type="match status" value="1"/>
</dbReference>
<dbReference type="CDD" id="cd07182">
    <property type="entry name" value="RNase_HII_bacteria_HII_like"/>
    <property type="match status" value="1"/>
</dbReference>
<evidence type="ECO:0000313" key="18">
    <source>
        <dbReference type="EMBL" id="OGC47716.1"/>
    </source>
</evidence>
<dbReference type="EMBL" id="MEVA01000006">
    <property type="protein sequence ID" value="OGC47716.1"/>
    <property type="molecule type" value="Genomic_DNA"/>
</dbReference>
<dbReference type="InterPro" id="IPR001352">
    <property type="entry name" value="RNase_HII/HIII"/>
</dbReference>
<evidence type="ECO:0000256" key="14">
    <source>
        <dbReference type="HAMAP-Rule" id="MF_00052"/>
    </source>
</evidence>
<dbReference type="GO" id="GO:0043137">
    <property type="term" value="P:DNA replication, removal of RNA primer"/>
    <property type="evidence" value="ECO:0007669"/>
    <property type="project" value="TreeGrafter"/>
</dbReference>
<evidence type="ECO:0000256" key="16">
    <source>
        <dbReference type="RuleBase" id="RU003515"/>
    </source>
</evidence>
<evidence type="ECO:0000256" key="5">
    <source>
        <dbReference type="ARBA" id="ARBA00007383"/>
    </source>
</evidence>
<dbReference type="InterPro" id="IPR022898">
    <property type="entry name" value="RNase_HII"/>
</dbReference>
<evidence type="ECO:0000256" key="3">
    <source>
        <dbReference type="ARBA" id="ARBA00004065"/>
    </source>
</evidence>
<keyword evidence="13 14" id="KW-0464">Manganese</keyword>
<keyword evidence="9 14" id="KW-0540">Nuclease</keyword>
<dbReference type="Pfam" id="PF01351">
    <property type="entry name" value="RNase_HII"/>
    <property type="match status" value="1"/>
</dbReference>
<comment type="caution">
    <text evidence="18">The sequence shown here is derived from an EMBL/GenBank/DDBJ whole genome shotgun (WGS) entry which is preliminary data.</text>
</comment>
<evidence type="ECO:0000256" key="7">
    <source>
        <dbReference type="ARBA" id="ARBA00019179"/>
    </source>
</evidence>
<comment type="cofactor">
    <cofactor evidence="2">
        <name>Mg(2+)</name>
        <dbReference type="ChEBI" id="CHEBI:18420"/>
    </cofactor>
</comment>
<dbReference type="GO" id="GO:0003723">
    <property type="term" value="F:RNA binding"/>
    <property type="evidence" value="ECO:0007669"/>
    <property type="project" value="UniProtKB-UniRule"/>
</dbReference>
<evidence type="ECO:0000256" key="9">
    <source>
        <dbReference type="ARBA" id="ARBA00022722"/>
    </source>
</evidence>
<comment type="similarity">
    <text evidence="5 14 16">Belongs to the RNase HII family.</text>
</comment>
<proteinExistence type="inferred from homology"/>
<name>A0A1F4US26_UNCKA</name>
<evidence type="ECO:0000256" key="6">
    <source>
        <dbReference type="ARBA" id="ARBA00012180"/>
    </source>
</evidence>
<feature type="binding site" evidence="14 15">
    <location>
        <position position="124"/>
    </location>
    <ligand>
        <name>a divalent metal cation</name>
        <dbReference type="ChEBI" id="CHEBI:60240"/>
    </ligand>
</feature>
<dbReference type="InterPro" id="IPR024567">
    <property type="entry name" value="RNase_HII/HIII_dom"/>
</dbReference>
<dbReference type="PANTHER" id="PTHR10954">
    <property type="entry name" value="RIBONUCLEASE H2 SUBUNIT A"/>
    <property type="match status" value="1"/>
</dbReference>
<evidence type="ECO:0000256" key="11">
    <source>
        <dbReference type="ARBA" id="ARBA00022759"/>
    </source>
</evidence>
<dbReference type="InterPro" id="IPR012337">
    <property type="entry name" value="RNaseH-like_sf"/>
</dbReference>
<evidence type="ECO:0000259" key="17">
    <source>
        <dbReference type="PROSITE" id="PS51975"/>
    </source>
</evidence>
<feature type="binding site" evidence="14 15">
    <location>
        <position position="19"/>
    </location>
    <ligand>
        <name>a divalent metal cation</name>
        <dbReference type="ChEBI" id="CHEBI:60240"/>
    </ligand>
</feature>
<dbReference type="InterPro" id="IPR036397">
    <property type="entry name" value="RNaseH_sf"/>
</dbReference>
<comment type="function">
    <text evidence="3 14 16">Endonuclease that specifically degrades the RNA of RNA-DNA hybrids.</text>
</comment>
<evidence type="ECO:0000256" key="13">
    <source>
        <dbReference type="ARBA" id="ARBA00023211"/>
    </source>
</evidence>
<dbReference type="PANTHER" id="PTHR10954:SF18">
    <property type="entry name" value="RIBONUCLEASE HII"/>
    <property type="match status" value="1"/>
</dbReference>
<feature type="binding site" evidence="14 15">
    <location>
        <position position="20"/>
    </location>
    <ligand>
        <name>a divalent metal cation</name>
        <dbReference type="ChEBI" id="CHEBI:60240"/>
    </ligand>
</feature>
<keyword evidence="11 14" id="KW-0255">Endonuclease</keyword>
<accession>A0A1F4US26</accession>
<dbReference type="PROSITE" id="PS51975">
    <property type="entry name" value="RNASE_H_2"/>
    <property type="match status" value="1"/>
</dbReference>
<dbReference type="GO" id="GO:0004523">
    <property type="term" value="F:RNA-DNA hybrid ribonuclease activity"/>
    <property type="evidence" value="ECO:0007669"/>
    <property type="project" value="UniProtKB-UniRule"/>
</dbReference>
<evidence type="ECO:0000256" key="2">
    <source>
        <dbReference type="ARBA" id="ARBA00001946"/>
    </source>
</evidence>
<feature type="domain" description="RNase H type-2" evidence="17">
    <location>
        <begin position="13"/>
        <end position="212"/>
    </location>
</feature>
<keyword evidence="12 14" id="KW-0378">Hydrolase</keyword>
<sequence>MKFENKLWSSGITHIAGVDEAGRGPLAGPLVVACVILDKSHLYNPSEKLKKLLETYSLINDSKKLTAKVREKMFEFIIKNAISYQIEEIPSQKIDEWGIAKSNQIGFFNSVNRLAIQPEHTLTDHFGIRGLAESKQTNITGGDRRSITIAAASILAKVYRDRLMVGFHEKYPLYGFDRHKGYGTKLHAEMLLRYGQCEIHRRSFKFNSTRLH</sequence>
<dbReference type="AlphaFoldDB" id="A0A1F4US26"/>
<evidence type="ECO:0000256" key="12">
    <source>
        <dbReference type="ARBA" id="ARBA00022801"/>
    </source>
</evidence>
<comment type="subcellular location">
    <subcellularLocation>
        <location evidence="4 14">Cytoplasm</location>
    </subcellularLocation>
</comment>
<gene>
    <name evidence="14" type="primary">rnhB</name>
    <name evidence="18" type="ORF">A2886_02265</name>
</gene>
<dbReference type="Proteomes" id="UP000176608">
    <property type="component" value="Unassembled WGS sequence"/>
</dbReference>
<evidence type="ECO:0000256" key="1">
    <source>
        <dbReference type="ARBA" id="ARBA00000077"/>
    </source>
</evidence>
<organism evidence="18 19">
    <name type="scientific">candidate division WWE3 bacterium RIFCSPHIGHO2_01_FULL_42_13</name>
    <dbReference type="NCBI Taxonomy" id="1802617"/>
    <lineage>
        <taxon>Bacteria</taxon>
        <taxon>Katanobacteria</taxon>
    </lineage>
</organism>
<keyword evidence="10 14" id="KW-0479">Metal-binding</keyword>
<dbReference type="GO" id="GO:0006298">
    <property type="term" value="P:mismatch repair"/>
    <property type="evidence" value="ECO:0007669"/>
    <property type="project" value="TreeGrafter"/>
</dbReference>
<dbReference type="NCBIfam" id="NF000595">
    <property type="entry name" value="PRK00015.1-3"/>
    <property type="match status" value="1"/>
</dbReference>
<comment type="cofactor">
    <cofactor evidence="14 15">
        <name>Mn(2+)</name>
        <dbReference type="ChEBI" id="CHEBI:29035"/>
    </cofactor>
    <cofactor evidence="14 15">
        <name>Mg(2+)</name>
        <dbReference type="ChEBI" id="CHEBI:18420"/>
    </cofactor>
    <text evidence="14 15">Manganese or magnesium. Binds 1 divalent metal ion per monomer in the absence of substrate. May bind a second metal ion after substrate binding.</text>
</comment>
<dbReference type="EC" id="3.1.26.4" evidence="6 14"/>
<dbReference type="GO" id="GO:0005737">
    <property type="term" value="C:cytoplasm"/>
    <property type="evidence" value="ECO:0007669"/>
    <property type="project" value="UniProtKB-SubCell"/>
</dbReference>
<evidence type="ECO:0000313" key="19">
    <source>
        <dbReference type="Proteomes" id="UP000176608"/>
    </source>
</evidence>
<evidence type="ECO:0000256" key="15">
    <source>
        <dbReference type="PROSITE-ProRule" id="PRU01319"/>
    </source>
</evidence>
<reference evidence="18 19" key="1">
    <citation type="journal article" date="2016" name="Nat. Commun.">
        <title>Thousands of microbial genomes shed light on interconnected biogeochemical processes in an aquifer system.</title>
        <authorList>
            <person name="Anantharaman K."/>
            <person name="Brown C.T."/>
            <person name="Hug L.A."/>
            <person name="Sharon I."/>
            <person name="Castelle C.J."/>
            <person name="Probst A.J."/>
            <person name="Thomas B.C."/>
            <person name="Singh A."/>
            <person name="Wilkins M.J."/>
            <person name="Karaoz U."/>
            <person name="Brodie E.L."/>
            <person name="Williams K.H."/>
            <person name="Hubbard S.S."/>
            <person name="Banfield J.F."/>
        </authorList>
    </citation>
    <scope>NUCLEOTIDE SEQUENCE [LARGE SCALE GENOMIC DNA]</scope>
</reference>
<protein>
    <recommendedName>
        <fullName evidence="7 14">Ribonuclease HII</fullName>
        <shortName evidence="14">RNase HII</shortName>
        <ecNumber evidence="6 14">3.1.26.4</ecNumber>
    </recommendedName>
</protein>
<dbReference type="SUPFAM" id="SSF53098">
    <property type="entry name" value="Ribonuclease H-like"/>
    <property type="match status" value="1"/>
</dbReference>
<dbReference type="GO" id="GO:0032299">
    <property type="term" value="C:ribonuclease H2 complex"/>
    <property type="evidence" value="ECO:0007669"/>
    <property type="project" value="TreeGrafter"/>
</dbReference>
<dbReference type="GO" id="GO:0030145">
    <property type="term" value="F:manganese ion binding"/>
    <property type="evidence" value="ECO:0007669"/>
    <property type="project" value="UniProtKB-UniRule"/>
</dbReference>
<evidence type="ECO:0000256" key="8">
    <source>
        <dbReference type="ARBA" id="ARBA00022490"/>
    </source>
</evidence>
<evidence type="ECO:0000256" key="10">
    <source>
        <dbReference type="ARBA" id="ARBA00022723"/>
    </source>
</evidence>
<dbReference type="HAMAP" id="MF_00052_B">
    <property type="entry name" value="RNase_HII_B"/>
    <property type="match status" value="1"/>
</dbReference>
<comment type="catalytic activity">
    <reaction evidence="1 14 15 16">
        <text>Endonucleolytic cleavage to 5'-phosphomonoester.</text>
        <dbReference type="EC" id="3.1.26.4"/>
    </reaction>
</comment>
<evidence type="ECO:0000256" key="4">
    <source>
        <dbReference type="ARBA" id="ARBA00004496"/>
    </source>
</evidence>
<dbReference type="STRING" id="1802617.A2886_02265"/>